<dbReference type="Proteomes" id="UP000034664">
    <property type="component" value="Unassembled WGS sequence"/>
</dbReference>
<comment type="subcellular location">
    <subcellularLocation>
        <location evidence="1">Cell membrane</location>
        <topology evidence="1">Multi-pass membrane protein</topology>
    </subcellularLocation>
</comment>
<dbReference type="InterPro" id="IPR037185">
    <property type="entry name" value="EmrE-like"/>
</dbReference>
<sequence>MACIHNNHTLLYLSRSPLSAQARERATQTRRSEHFDSPAVGGKTNVSGVGSTFLMINNPRSKAYAALISVAVIWGLASVIIKGTLEYLEPMAFLYFRFVMLLPITIPWYIWYLKKHPLKRSEILPLTIFSFVATTLYLSLIFWGFERTTAMDGNLLGTLNPIFIVLLGVLILKEQVTTREKIGLGLAIVGTLITVVQPLLEGNTFALENTWGNTIILIASIIWAFFVLYSKKNFKHFSPLLITLHGSLVAGITYPLLAFLENGFKLPSFGLLFTCPQRLASSACVAGAVNYPVFWGVMYMAFASYVLAYILYEYGMSKIEISQGSVFTYLQPLFATPLAVIFLGEIVTIPFIIGAGVIFAGVVLSEWK</sequence>
<dbReference type="InterPro" id="IPR050638">
    <property type="entry name" value="AA-Vitamin_Transporters"/>
</dbReference>
<evidence type="ECO:0000313" key="9">
    <source>
        <dbReference type="Proteomes" id="UP000034664"/>
    </source>
</evidence>
<feature type="transmembrane region" description="Helical" evidence="6">
    <location>
        <begin position="93"/>
        <end position="111"/>
    </location>
</feature>
<dbReference type="GO" id="GO:0005886">
    <property type="term" value="C:plasma membrane"/>
    <property type="evidence" value="ECO:0007669"/>
    <property type="project" value="UniProtKB-SubCell"/>
</dbReference>
<dbReference type="Pfam" id="PF00892">
    <property type="entry name" value="EamA"/>
    <property type="match status" value="2"/>
</dbReference>
<dbReference type="SUPFAM" id="SSF103481">
    <property type="entry name" value="Multidrug resistance efflux transporter EmrE"/>
    <property type="match status" value="2"/>
</dbReference>
<evidence type="ECO:0000313" key="8">
    <source>
        <dbReference type="EMBL" id="KKR72127.1"/>
    </source>
</evidence>
<keyword evidence="3 6" id="KW-0812">Transmembrane</keyword>
<dbReference type="PANTHER" id="PTHR32322">
    <property type="entry name" value="INNER MEMBRANE TRANSPORTER"/>
    <property type="match status" value="1"/>
</dbReference>
<feature type="transmembrane region" description="Helical" evidence="6">
    <location>
        <begin position="293"/>
        <end position="312"/>
    </location>
</feature>
<keyword evidence="2" id="KW-1003">Cell membrane</keyword>
<dbReference type="EMBL" id="LBZM01000011">
    <property type="protein sequence ID" value="KKR72127.1"/>
    <property type="molecule type" value="Genomic_DNA"/>
</dbReference>
<evidence type="ECO:0000259" key="7">
    <source>
        <dbReference type="Pfam" id="PF00892"/>
    </source>
</evidence>
<evidence type="ECO:0000256" key="4">
    <source>
        <dbReference type="ARBA" id="ARBA00022989"/>
    </source>
</evidence>
<organism evidence="8 9">
    <name type="scientific">Candidatus Roizmanbacteria bacterium GW2011_GWB1_40_7</name>
    <dbReference type="NCBI Taxonomy" id="1618482"/>
    <lineage>
        <taxon>Bacteria</taxon>
        <taxon>Candidatus Roizmaniibacteriota</taxon>
    </lineage>
</organism>
<feature type="transmembrane region" description="Helical" evidence="6">
    <location>
        <begin position="333"/>
        <end position="364"/>
    </location>
</feature>
<evidence type="ECO:0000256" key="3">
    <source>
        <dbReference type="ARBA" id="ARBA00022692"/>
    </source>
</evidence>
<feature type="transmembrane region" description="Helical" evidence="6">
    <location>
        <begin position="63"/>
        <end position="81"/>
    </location>
</feature>
<feature type="transmembrane region" description="Helical" evidence="6">
    <location>
        <begin position="155"/>
        <end position="172"/>
    </location>
</feature>
<reference evidence="8 9" key="1">
    <citation type="journal article" date="2015" name="Nature">
        <title>rRNA introns, odd ribosomes, and small enigmatic genomes across a large radiation of phyla.</title>
        <authorList>
            <person name="Brown C.T."/>
            <person name="Hug L.A."/>
            <person name="Thomas B.C."/>
            <person name="Sharon I."/>
            <person name="Castelle C.J."/>
            <person name="Singh A."/>
            <person name="Wilkins M.J."/>
            <person name="Williams K.H."/>
            <person name="Banfield J.F."/>
        </authorList>
    </citation>
    <scope>NUCLEOTIDE SEQUENCE [LARGE SCALE GENOMIC DNA]</scope>
</reference>
<keyword evidence="5 6" id="KW-0472">Membrane</keyword>
<feature type="transmembrane region" description="Helical" evidence="6">
    <location>
        <begin position="123"/>
        <end position="143"/>
    </location>
</feature>
<feature type="transmembrane region" description="Helical" evidence="6">
    <location>
        <begin position="184"/>
        <end position="200"/>
    </location>
</feature>
<dbReference type="AlphaFoldDB" id="A0A0G0WAA2"/>
<dbReference type="Gene3D" id="1.10.3730.20">
    <property type="match status" value="1"/>
</dbReference>
<evidence type="ECO:0000256" key="1">
    <source>
        <dbReference type="ARBA" id="ARBA00004651"/>
    </source>
</evidence>
<dbReference type="PANTHER" id="PTHR32322:SF18">
    <property type="entry name" value="S-ADENOSYLMETHIONINE_S-ADENOSYLHOMOCYSTEINE TRANSPORTER"/>
    <property type="match status" value="1"/>
</dbReference>
<feature type="transmembrane region" description="Helical" evidence="6">
    <location>
        <begin position="241"/>
        <end position="260"/>
    </location>
</feature>
<feature type="domain" description="EamA" evidence="7">
    <location>
        <begin position="211"/>
        <end position="365"/>
    </location>
</feature>
<comment type="caution">
    <text evidence="8">The sequence shown here is derived from an EMBL/GenBank/DDBJ whole genome shotgun (WGS) entry which is preliminary data.</text>
</comment>
<protein>
    <recommendedName>
        <fullName evidence="7">EamA domain-containing protein</fullName>
    </recommendedName>
</protein>
<dbReference type="InterPro" id="IPR000620">
    <property type="entry name" value="EamA_dom"/>
</dbReference>
<evidence type="ECO:0000256" key="6">
    <source>
        <dbReference type="SAM" id="Phobius"/>
    </source>
</evidence>
<accession>A0A0G0WAA2</accession>
<feature type="transmembrane region" description="Helical" evidence="6">
    <location>
        <begin position="212"/>
        <end position="229"/>
    </location>
</feature>
<evidence type="ECO:0000256" key="5">
    <source>
        <dbReference type="ARBA" id="ARBA00023136"/>
    </source>
</evidence>
<keyword evidence="4 6" id="KW-1133">Transmembrane helix</keyword>
<feature type="domain" description="EamA" evidence="7">
    <location>
        <begin position="63"/>
        <end position="195"/>
    </location>
</feature>
<proteinExistence type="predicted"/>
<evidence type="ECO:0000256" key="2">
    <source>
        <dbReference type="ARBA" id="ARBA00022475"/>
    </source>
</evidence>
<gene>
    <name evidence="8" type="ORF">UU14_C0011G0017</name>
</gene>
<name>A0A0G0WAA2_9BACT</name>